<dbReference type="NCBIfam" id="NF033708">
    <property type="entry name" value="T9SS_Cterm_ChiA"/>
    <property type="match status" value="1"/>
</dbReference>
<dbReference type="KEGG" id="falb:HYN59_15145"/>
<dbReference type="InterPro" id="IPR012334">
    <property type="entry name" value="Pectin_lyas_fold"/>
</dbReference>
<dbReference type="Proteomes" id="UP000244929">
    <property type="component" value="Chromosome"/>
</dbReference>
<dbReference type="SMART" id="SM00710">
    <property type="entry name" value="PbH1"/>
    <property type="match status" value="9"/>
</dbReference>
<dbReference type="EMBL" id="CP029186">
    <property type="protein sequence ID" value="AWH86362.1"/>
    <property type="molecule type" value="Genomic_DNA"/>
</dbReference>
<dbReference type="NCBIfam" id="NF041518">
    <property type="entry name" value="choice_anch_Q"/>
    <property type="match status" value="2"/>
</dbReference>
<dbReference type="InterPro" id="IPR011050">
    <property type="entry name" value="Pectin_lyase_fold/virulence"/>
</dbReference>
<evidence type="ECO:0000313" key="1">
    <source>
        <dbReference type="EMBL" id="AWH86362.1"/>
    </source>
</evidence>
<proteinExistence type="predicted"/>
<dbReference type="RefSeq" id="WP_108779085.1">
    <property type="nucleotide sequence ID" value="NZ_CP029186.1"/>
</dbReference>
<dbReference type="Gene3D" id="2.160.20.10">
    <property type="entry name" value="Single-stranded right-handed beta-helix, Pectin lyase-like"/>
    <property type="match status" value="2"/>
</dbReference>
<gene>
    <name evidence="1" type="ORF">HYN59_15145</name>
</gene>
<dbReference type="InterPro" id="IPR006626">
    <property type="entry name" value="PbH1"/>
</dbReference>
<name>A0A2S1R170_9FLAO</name>
<evidence type="ECO:0000313" key="2">
    <source>
        <dbReference type="Proteomes" id="UP000244929"/>
    </source>
</evidence>
<organism evidence="1 2">
    <name type="scientific">Flavobacterium album</name>
    <dbReference type="NCBI Taxonomy" id="2175091"/>
    <lineage>
        <taxon>Bacteria</taxon>
        <taxon>Pseudomonadati</taxon>
        <taxon>Bacteroidota</taxon>
        <taxon>Flavobacteriia</taxon>
        <taxon>Flavobacteriales</taxon>
        <taxon>Flavobacteriaceae</taxon>
        <taxon>Flavobacterium</taxon>
    </lineage>
</organism>
<reference evidence="1 2" key="1">
    <citation type="submission" date="2018-04" db="EMBL/GenBank/DDBJ databases">
        <title>Genome sequencing of Flavobacterium sp. HYN0059.</title>
        <authorList>
            <person name="Yi H."/>
            <person name="Baek C."/>
        </authorList>
    </citation>
    <scope>NUCLEOTIDE SEQUENCE [LARGE SCALE GENOMIC DNA]</scope>
    <source>
        <strain evidence="1 2">HYN0059</strain>
    </source>
</reference>
<sequence length="1488" mass="157179">MITFYSTCRKLKFAGFLLIIFSGLTMSSQTVRYVKQGGTGDGTSWANATGNLQSAINSSSSGWHLYVAAGTYQPASGQSFSMKEGVKIYGGFAATGNPAFADRNWTANITVLLGNNAAVIVNDNNGVTNAALLDGFTITNGYGGQGGGMFSHNTSPTLTNLIVKNNYASAEGGGLYFNNGSPVLTNVAITGNILGTTDSAARRGGGLYAYDSFPALTNVLVANNTILGTGGLGGGLSLLNSSPSILNVTVAGNTAATGAGFYSQNGTPQIKNSIIYNNAVTINGGTPAWYNSIVQGSGGSAAWNGNFGTNNGGNLDTDAIFINAAGADYRLSGTSPARNTGNTSLFANAAASIDLSGQPRLYGAAIDMGAYEHQSDPPTAQAQNFCGTTTVASLLATGTDLKWYSALTGGAALAANSAVASDTYYVSQTLNGYESSRTTISVTVNSVPAAPAASAQNFCGPATVADLVADGASITWYSQAEGGEVLLQSEVLTNGTYYASQTVMCEGPRTAVAVSTYTPPPSAPSDQVFNTPVTFADISAQGTDLKWYTSSSGGTPVASSLQLSTGTYFVSQTLNGCESARTGIKVYLVMSDILFVKKNATGTGTSWEDAIGELGNALHFAMDVNAIAPGTITQVWVAGGTYKPVPTNGSFVLLDTVKLYGHFIGNETSVAQRDLTNPAAQTVLSGDINDNDTYDANDRPLDMYGDNSTYVIYAGIQGGSATVDGFTISNASLSGVRVQQMAIQIRNCTLKHNKDRGIFMRYSEGSELTNVKILSNTAFNHGSGLYCEQGNGLKLTNVLVANNDTSIYGVGAVMIASMNNVEIVNSTFGYNSGMGEYSFYGYNSSIVMINSIIAGNFQTLEPMTFVNCLLPPEFGNNGGDTFGADPLFTNAANLDYTLQQGSPAINAGNTSYFNNAATATDLAGNERLYGPAVDMGAYEYKLMVCGMTTAWNGTEWSNGTPVSYEYSAVINGDYNSTENGNITACSLTVNSGDVVIAEGDNFTIKGAVTVDNNNATFTIQHNANLIQSDDVDNVGTISVIKESAPMYRLDYALWASPVAWQKLKAFSQQTLDNRFYTYNPLSDAYATIQSPATTDFAEGKSYLIRVSNSHPAYVSDAIAPTPWTGNFIGVPNNGNVDVPVTGMADGINGFNGIGNPYPSSINIAAFFEANQNNLAEDTPIYFWRKKNDENTSSYASLTLAGYNKNSGNVFGDSSNGVFDNPDDSENWVINSGQGFIVQATGSTVAFNNEMRVAMNNGQMFRSAMDASDKSRLWLNLSNANGAFGQATIAYTPFTTLGRDFSWDGKALTDGEIAIYSLAGENKFAIQARPAFDASDEVPMEYKITTAGNYTISLDHFDGVFTQGQEIYLRDNVLGVIHNLVNPYEFTTDAGIITGRFDVVYAEALHTDIPEFNANSIIVYKQGNAINISSGNSDMESVAVYDVRGRLLYRTGNINDSRTSITTLQAEEQMLIIQVSTVGGVKASRKIIF</sequence>
<dbReference type="OrthoDB" id="8901262at2"/>
<accession>A0A2S1R170</accession>
<keyword evidence="2" id="KW-1185">Reference proteome</keyword>
<dbReference type="InterPro" id="IPR059226">
    <property type="entry name" value="Choice_anch_Q_dom"/>
</dbReference>
<dbReference type="SUPFAM" id="SSF51126">
    <property type="entry name" value="Pectin lyase-like"/>
    <property type="match status" value="2"/>
</dbReference>
<protein>
    <submittedName>
        <fullName evidence="1">Uncharacterized protein</fullName>
    </submittedName>
</protein>